<dbReference type="Pfam" id="PF00692">
    <property type="entry name" value="dUTPase"/>
    <property type="match status" value="1"/>
</dbReference>
<accession>A0A7K5HIA9</accession>
<proteinExistence type="predicted"/>
<gene>
    <name evidence="5" type="primary">Ervk9_1</name>
    <name evidence="5" type="ORF">CROSUL_R03314</name>
</gene>
<dbReference type="CDD" id="cd07557">
    <property type="entry name" value="trimeric_dUTPase"/>
    <property type="match status" value="1"/>
</dbReference>
<dbReference type="SUPFAM" id="SSF51283">
    <property type="entry name" value="dUTPase-like"/>
    <property type="match status" value="1"/>
</dbReference>
<feature type="domain" description="Peptidase A2" evidence="4">
    <location>
        <begin position="143"/>
        <end position="157"/>
    </location>
</feature>
<dbReference type="Gene3D" id="2.70.40.10">
    <property type="match status" value="1"/>
</dbReference>
<protein>
    <submittedName>
        <fullName evidence="5">POK9 protein</fullName>
    </submittedName>
</protein>
<dbReference type="SUPFAM" id="SSF50630">
    <property type="entry name" value="Acid proteases"/>
    <property type="match status" value="1"/>
</dbReference>
<dbReference type="InterPro" id="IPR033704">
    <property type="entry name" value="dUTPase_trimeric"/>
</dbReference>
<reference evidence="5 6" key="1">
    <citation type="submission" date="2019-09" db="EMBL/GenBank/DDBJ databases">
        <title>Bird 10,000 Genomes (B10K) Project - Family phase.</title>
        <authorList>
            <person name="Zhang G."/>
        </authorList>
    </citation>
    <scope>NUCLEOTIDE SEQUENCE [LARGE SCALE GENOMIC DNA]</scope>
    <source>
        <strain evidence="5">B10K-DU-003-44</strain>
        <tissue evidence="5">Muscle</tissue>
    </source>
</reference>
<keyword evidence="1" id="KW-0645">Protease</keyword>
<evidence type="ECO:0000313" key="5">
    <source>
        <dbReference type="EMBL" id="NWS69090.1"/>
    </source>
</evidence>
<evidence type="ECO:0000259" key="4">
    <source>
        <dbReference type="PROSITE" id="PS50175"/>
    </source>
</evidence>
<dbReference type="InterPro" id="IPR051592">
    <property type="entry name" value="HERV-K_Pro_peptidase_A2"/>
</dbReference>
<organism evidence="5 6">
    <name type="scientific">Crotophaga sulcirostris</name>
    <name type="common">Groove-billed ani</name>
    <dbReference type="NCBI Taxonomy" id="33598"/>
    <lineage>
        <taxon>Eukaryota</taxon>
        <taxon>Metazoa</taxon>
        <taxon>Chordata</taxon>
        <taxon>Craniata</taxon>
        <taxon>Vertebrata</taxon>
        <taxon>Euteleostomi</taxon>
        <taxon>Archelosauria</taxon>
        <taxon>Archosauria</taxon>
        <taxon>Dinosauria</taxon>
        <taxon>Saurischia</taxon>
        <taxon>Theropoda</taxon>
        <taxon>Coelurosauria</taxon>
        <taxon>Aves</taxon>
        <taxon>Neognathae</taxon>
        <taxon>Neoaves</taxon>
        <taxon>Otidimorphae</taxon>
        <taxon>Cuculiformes</taxon>
        <taxon>Crotophagidae</taxon>
        <taxon>Crotophaga</taxon>
    </lineage>
</organism>
<dbReference type="PROSITE" id="PS50175">
    <property type="entry name" value="ASP_PROT_RETROV"/>
    <property type="match status" value="1"/>
</dbReference>
<dbReference type="InterPro" id="IPR001969">
    <property type="entry name" value="Aspartic_peptidase_AS"/>
</dbReference>
<keyword evidence="3" id="KW-0378">Hydrolase</keyword>
<dbReference type="InterPro" id="IPR021109">
    <property type="entry name" value="Peptidase_aspartic_dom_sf"/>
</dbReference>
<dbReference type="PROSITE" id="PS00141">
    <property type="entry name" value="ASP_PROTEASE"/>
    <property type="match status" value="1"/>
</dbReference>
<name>A0A7K5HIA9_CROSL</name>
<comment type="caution">
    <text evidence="5">The sequence shown here is derived from an EMBL/GenBank/DDBJ whole genome shotgun (WGS) entry which is preliminary data.</text>
</comment>
<dbReference type="PANTHER" id="PTHR19422">
    <property type="entry name" value="GAG RETROVIRAL POLYPROTEIN"/>
    <property type="match status" value="1"/>
</dbReference>
<dbReference type="GO" id="GO:0006508">
    <property type="term" value="P:proteolysis"/>
    <property type="evidence" value="ECO:0007669"/>
    <property type="project" value="UniProtKB-KW"/>
</dbReference>
<dbReference type="InterPro" id="IPR029054">
    <property type="entry name" value="dUTPase-like"/>
</dbReference>
<keyword evidence="6" id="KW-1185">Reference proteome</keyword>
<evidence type="ECO:0000256" key="3">
    <source>
        <dbReference type="ARBA" id="ARBA00022801"/>
    </source>
</evidence>
<keyword evidence="2" id="KW-0064">Aspartyl protease</keyword>
<feature type="non-terminal residue" evidence="5">
    <location>
        <position position="157"/>
    </location>
</feature>
<evidence type="ECO:0000256" key="1">
    <source>
        <dbReference type="ARBA" id="ARBA00022670"/>
    </source>
</evidence>
<dbReference type="OrthoDB" id="9900537at2759"/>
<dbReference type="GO" id="GO:0004190">
    <property type="term" value="F:aspartic-type endopeptidase activity"/>
    <property type="evidence" value="ECO:0007669"/>
    <property type="project" value="UniProtKB-KW"/>
</dbReference>
<dbReference type="AlphaFoldDB" id="A0A7K5HIA9"/>
<feature type="non-terminal residue" evidence="5">
    <location>
        <position position="1"/>
    </location>
</feature>
<sequence length="157" mass="16709">RGSAWVDLVTSTSTHITDTKIHLLPTGVFGPLEQGYSALLLGHSSATLQGLFVLPGVIDSNHTREIQIVVRTSAPPCFITKGSRIAQLIYFKAFVPQANQQDRGTGGFGSTGQPLIAWTQTIMGSRPMLTCMLINPTGQCVNLTAILDTGADISIIS</sequence>
<dbReference type="InterPro" id="IPR001995">
    <property type="entry name" value="Peptidase_A2_cat"/>
</dbReference>
<dbReference type="InterPro" id="IPR036157">
    <property type="entry name" value="dUTPase-like_sf"/>
</dbReference>
<dbReference type="EMBL" id="VYZB01000099">
    <property type="protein sequence ID" value="NWS69090.1"/>
    <property type="molecule type" value="Genomic_DNA"/>
</dbReference>
<dbReference type="PANTHER" id="PTHR19422:SF123">
    <property type="entry name" value="RT1 CLASS I, LOCUS CE15"/>
    <property type="match status" value="1"/>
</dbReference>
<dbReference type="Proteomes" id="UP000549499">
    <property type="component" value="Unassembled WGS sequence"/>
</dbReference>
<dbReference type="Gene3D" id="2.40.70.10">
    <property type="entry name" value="Acid Proteases"/>
    <property type="match status" value="1"/>
</dbReference>
<evidence type="ECO:0000256" key="2">
    <source>
        <dbReference type="ARBA" id="ARBA00022750"/>
    </source>
</evidence>
<evidence type="ECO:0000313" key="6">
    <source>
        <dbReference type="Proteomes" id="UP000549499"/>
    </source>
</evidence>